<feature type="transmembrane region" description="Helical" evidence="1">
    <location>
        <begin position="46"/>
        <end position="67"/>
    </location>
</feature>
<keyword evidence="3" id="KW-1185">Reference proteome</keyword>
<name>A0AAW0F080_9TRYP</name>
<comment type="caution">
    <text evidence="2">The sequence shown here is derived from an EMBL/GenBank/DDBJ whole genome shotgun (WGS) entry which is preliminary data.</text>
</comment>
<gene>
    <name evidence="2" type="ORF">NESM_000922300</name>
</gene>
<keyword evidence="1" id="KW-0472">Membrane</keyword>
<accession>A0AAW0F080</accession>
<evidence type="ECO:0000313" key="2">
    <source>
        <dbReference type="EMBL" id="KAK7199464.1"/>
    </source>
</evidence>
<organism evidence="2 3">
    <name type="scientific">Novymonas esmeraldas</name>
    <dbReference type="NCBI Taxonomy" id="1808958"/>
    <lineage>
        <taxon>Eukaryota</taxon>
        <taxon>Discoba</taxon>
        <taxon>Euglenozoa</taxon>
        <taxon>Kinetoplastea</taxon>
        <taxon>Metakinetoplastina</taxon>
        <taxon>Trypanosomatida</taxon>
        <taxon>Trypanosomatidae</taxon>
        <taxon>Novymonas</taxon>
    </lineage>
</organism>
<evidence type="ECO:0000256" key="1">
    <source>
        <dbReference type="SAM" id="Phobius"/>
    </source>
</evidence>
<feature type="transmembrane region" description="Helical" evidence="1">
    <location>
        <begin position="117"/>
        <end position="143"/>
    </location>
</feature>
<dbReference type="EMBL" id="JAECZO010000412">
    <property type="protein sequence ID" value="KAK7199464.1"/>
    <property type="molecule type" value="Genomic_DNA"/>
</dbReference>
<protein>
    <submittedName>
        <fullName evidence="2">Uncharacterized protein</fullName>
    </submittedName>
</protein>
<feature type="transmembrane region" description="Helical" evidence="1">
    <location>
        <begin position="21"/>
        <end position="40"/>
    </location>
</feature>
<sequence length="179" mass="20432">MSYFEVWSQKRKAEDRVPITVSLFFPTTSIIIAIILFLVLPARALPLPYIIAALGNGFLAGVTLLVTRTIFARDPAKHYNFCFTSTMLASLVFNRFLYGEWYTVQAEKQAHADKRCYGKVCVMMPLLVLLGLAVSAFITDVILHFRYRSYCIKSLAERARLREEAMGTRDVLPEEELLR</sequence>
<reference evidence="2 3" key="1">
    <citation type="journal article" date="2021" name="MBio">
        <title>A New Model Trypanosomatid, Novymonas esmeraldas: Genomic Perception of Its 'Candidatus Pandoraea novymonadis' Endosymbiont.</title>
        <authorList>
            <person name="Zakharova A."/>
            <person name="Saura A."/>
            <person name="Butenko A."/>
            <person name="Podesvova L."/>
            <person name="Warmusova S."/>
            <person name="Kostygov A.Y."/>
            <person name="Nenarokova A."/>
            <person name="Lukes J."/>
            <person name="Opperdoes F.R."/>
            <person name="Yurchenko V."/>
        </authorList>
    </citation>
    <scope>NUCLEOTIDE SEQUENCE [LARGE SCALE GENOMIC DNA]</scope>
    <source>
        <strain evidence="2 3">E262AT.01</strain>
    </source>
</reference>
<proteinExistence type="predicted"/>
<dbReference type="Proteomes" id="UP001430356">
    <property type="component" value="Unassembled WGS sequence"/>
</dbReference>
<keyword evidence="1" id="KW-0812">Transmembrane</keyword>
<feature type="transmembrane region" description="Helical" evidence="1">
    <location>
        <begin position="79"/>
        <end position="97"/>
    </location>
</feature>
<dbReference type="AlphaFoldDB" id="A0AAW0F080"/>
<keyword evidence="1" id="KW-1133">Transmembrane helix</keyword>
<evidence type="ECO:0000313" key="3">
    <source>
        <dbReference type="Proteomes" id="UP001430356"/>
    </source>
</evidence>